<feature type="compositionally biased region" description="Polar residues" evidence="2">
    <location>
        <begin position="643"/>
        <end position="656"/>
    </location>
</feature>
<feature type="region of interest" description="Disordered" evidence="2">
    <location>
        <begin position="161"/>
        <end position="258"/>
    </location>
</feature>
<evidence type="ECO:0000256" key="1">
    <source>
        <dbReference type="SAM" id="Coils"/>
    </source>
</evidence>
<feature type="region of interest" description="Disordered" evidence="2">
    <location>
        <begin position="359"/>
        <end position="409"/>
    </location>
</feature>
<evidence type="ECO:0000313" key="4">
    <source>
        <dbReference type="Proteomes" id="UP001620626"/>
    </source>
</evidence>
<feature type="region of interest" description="Disordered" evidence="2">
    <location>
        <begin position="523"/>
        <end position="622"/>
    </location>
</feature>
<protein>
    <submittedName>
        <fullName evidence="3">Uncharacterized protein</fullName>
    </submittedName>
</protein>
<feature type="coiled-coil region" evidence="1">
    <location>
        <begin position="1316"/>
        <end position="1343"/>
    </location>
</feature>
<dbReference type="EMBL" id="JBICBT010001137">
    <property type="protein sequence ID" value="KAL3081316.1"/>
    <property type="molecule type" value="Genomic_DNA"/>
</dbReference>
<comment type="caution">
    <text evidence="3">The sequence shown here is derived from an EMBL/GenBank/DDBJ whole genome shotgun (WGS) entry which is preliminary data.</text>
</comment>
<feature type="region of interest" description="Disordered" evidence="2">
    <location>
        <begin position="740"/>
        <end position="768"/>
    </location>
</feature>
<accession>A0ABD2IQ21</accession>
<feature type="compositionally biased region" description="Low complexity" evidence="2">
    <location>
        <begin position="667"/>
        <end position="695"/>
    </location>
</feature>
<keyword evidence="1" id="KW-0175">Coiled coil</keyword>
<feature type="compositionally biased region" description="Low complexity" evidence="2">
    <location>
        <begin position="1077"/>
        <end position="1095"/>
    </location>
</feature>
<feature type="region of interest" description="Disordered" evidence="2">
    <location>
        <begin position="87"/>
        <end position="136"/>
    </location>
</feature>
<evidence type="ECO:0000256" key="2">
    <source>
        <dbReference type="SAM" id="MobiDB-lite"/>
    </source>
</evidence>
<feature type="compositionally biased region" description="Low complexity" evidence="2">
    <location>
        <begin position="984"/>
        <end position="1001"/>
    </location>
</feature>
<feature type="compositionally biased region" description="Low complexity" evidence="2">
    <location>
        <begin position="203"/>
        <end position="222"/>
    </location>
</feature>
<gene>
    <name evidence="3" type="ORF">niasHT_039793</name>
</gene>
<feature type="compositionally biased region" description="Low complexity" evidence="2">
    <location>
        <begin position="1148"/>
        <end position="1165"/>
    </location>
</feature>
<sequence length="1396" mass="148670">MAQHQLPMNSLCAERGGAPVDEEAGGNNFLGPSPSGTYDGDSANRNNHHQRIRSHGHDNLFHGHQQSVSFTSTPSYKTHHQTQDDHCFIGSNAASGSGEHPPSVRTPPPLSGSLPPITSLGKRPLHPHNNSSQHQLQKLSCLGDFNTQQQNQQHNNASVSSLMYNSNNNSNHHHQQQQHQNSSGASSGVCSPASPFPPAVRTPMQSQQQQQQLRMNPQQQSNGGNEFTPLVRMGSGNGAVGQHPYSFRQQHGGGGTAAAAATNAMVAASSPMMAENHHHSQLQKQLPSPAYSVHGMNNNNSMNNHANSVMSSNPGSIISALPESPLSTHSVNNINNNGNSRSPSVRSNYSLQRMLVNSASATPPDQHSGVLPMSNCNSNQPNYGHNNGGAPLPSGESGAGRAEQQPASSSSLLMLLGEDLQQSVQNDSKASSSSFHHYNSISCGEGDSPLLHNNSSNANSSNSTGSSSTVNVGKAKRTYAARTPRTKNSLSANLPLLQQPAETFSPSVAPGDIGRLATADGPTVRQHLQQQQAAQRQRQQHEAMVRRLCQQQRDESAGGWGSGGLTAEKMQQSHQQQTNPQRRRPQIESAPPSVTTNMGIPGGGPSPCSFPPSVPSSSSAVCGAGGELQQQLLISAAPPLPSASKTLSAESLSSPTKRGGRSRAVGSTRTKTTATNSSTARVVGASTSAPGGSSADTLASTIASVASGGGSFEFEKAIGTSPLPSSLPAAGDSTAALLTPTVGSAVGPSTSAQPQQLTSSPGVKRRKNQQITQTVTAIVNALEQPPIAVEQQQSLPVYGGDALSHPLQQQTSLGMQQHEQMTVPSQCRIHVQNPPQTHGDFPPTGTKIQVVHMQPPAAAISHHLHQQMSDNLSPQQQVVVSRPISSRLSTLRPDHNLNSSSSSALCDYHVANANNNDSIDGVHQIGPPSIAELSSSTEMAHHSTPRVAAAPPYSPYHHQQQVAAAFVSPAPQNQHHFYGSTMPQQLSPSSSYQYNNQPQLQHHSYHPSATGFKHPPQPSHGHFSPGGNFIVGQNNGRPFRNFSQQYARQQQHMAMDGNSPIPPPHPSPSVSGGDYFAAQSPSAHPSTSSSPATASLPGQSQHHHPVLLQRQEGEVTSPSIVTLQCTPPNSGGMYPQHQFTVPTPPTAQQQLQQSQSYHHQQQMQRYQLQQHPMGGGGQPAATNFAPQQIIVQQQQHNLPPSQPLSGHHVQPSAHQRFGAVLSPTPPPSAYPSAGVVISSKVPPFFRSVPPASPFVCPAPPSVVLSQPPPMGSPLPQRAQLSRAQLLSRHSRDVEARKFAVKLYHLQRTIKALVYKNGALADELARLNQRINTVTTERKMLAKRLQHHERNRIRRIQSQYRKAIAAANNNKQQSNAVEALLDEFGGEGRNVAQPKKS</sequence>
<feature type="region of interest" description="Disordered" evidence="2">
    <location>
        <begin position="446"/>
        <end position="474"/>
    </location>
</feature>
<feature type="compositionally biased region" description="Low complexity" evidence="2">
    <location>
        <begin position="453"/>
        <end position="473"/>
    </location>
</feature>
<name>A0ABD2IQ21_9BILA</name>
<feature type="compositionally biased region" description="Polar residues" evidence="2">
    <location>
        <begin position="747"/>
        <end position="761"/>
    </location>
</feature>
<feature type="region of interest" description="Disordered" evidence="2">
    <location>
        <begin position="1121"/>
        <end position="1165"/>
    </location>
</feature>
<feature type="region of interest" description="Disordered" evidence="2">
    <location>
        <begin position="974"/>
        <end position="1104"/>
    </location>
</feature>
<feature type="region of interest" description="Disordered" evidence="2">
    <location>
        <begin position="1"/>
        <end position="49"/>
    </location>
</feature>
<reference evidence="3 4" key="1">
    <citation type="submission" date="2024-10" db="EMBL/GenBank/DDBJ databases">
        <authorList>
            <person name="Kim D."/>
        </authorList>
    </citation>
    <scope>NUCLEOTIDE SEQUENCE [LARGE SCALE GENOMIC DNA]</scope>
    <source>
        <strain evidence="3">BH-2024</strain>
    </source>
</reference>
<feature type="region of interest" description="Disordered" evidence="2">
    <location>
        <begin position="642"/>
        <end position="695"/>
    </location>
</feature>
<organism evidence="3 4">
    <name type="scientific">Heterodera trifolii</name>
    <dbReference type="NCBI Taxonomy" id="157864"/>
    <lineage>
        <taxon>Eukaryota</taxon>
        <taxon>Metazoa</taxon>
        <taxon>Ecdysozoa</taxon>
        <taxon>Nematoda</taxon>
        <taxon>Chromadorea</taxon>
        <taxon>Rhabditida</taxon>
        <taxon>Tylenchina</taxon>
        <taxon>Tylenchomorpha</taxon>
        <taxon>Tylenchoidea</taxon>
        <taxon>Heteroderidae</taxon>
        <taxon>Heteroderinae</taxon>
        <taxon>Heterodera</taxon>
    </lineage>
</organism>
<keyword evidence="4" id="KW-1185">Reference proteome</keyword>
<proteinExistence type="predicted"/>
<evidence type="ECO:0000313" key="3">
    <source>
        <dbReference type="EMBL" id="KAL3081316.1"/>
    </source>
</evidence>
<dbReference type="Proteomes" id="UP001620626">
    <property type="component" value="Unassembled WGS sequence"/>
</dbReference>
<feature type="compositionally biased region" description="Polar residues" evidence="2">
    <location>
        <begin position="374"/>
        <end position="385"/>
    </location>
</feature>
<feature type="compositionally biased region" description="Polar residues" evidence="2">
    <location>
        <begin position="1031"/>
        <end position="1052"/>
    </location>
</feature>